<comment type="caution">
    <text evidence="1">The sequence shown here is derived from an EMBL/GenBank/DDBJ whole genome shotgun (WGS) entry which is preliminary data.</text>
</comment>
<evidence type="ECO:0000313" key="1">
    <source>
        <dbReference type="EMBL" id="KFI45844.1"/>
    </source>
</evidence>
<reference evidence="1 2" key="1">
    <citation type="submission" date="2014-03" db="EMBL/GenBank/DDBJ databases">
        <title>Genomics of Bifidobacteria.</title>
        <authorList>
            <person name="Ventura M."/>
            <person name="Milani C."/>
            <person name="Lugli G.A."/>
        </authorList>
    </citation>
    <scope>NUCLEOTIDE SEQUENCE [LARGE SCALE GENOMIC DNA]</scope>
    <source>
        <strain evidence="1 2">DSM 22767</strain>
    </source>
</reference>
<organism evidence="1 2">
    <name type="scientific">Bifidobacterium bohemicum DSM 22767</name>
    <dbReference type="NCBI Taxonomy" id="1437606"/>
    <lineage>
        <taxon>Bacteria</taxon>
        <taxon>Bacillati</taxon>
        <taxon>Actinomycetota</taxon>
        <taxon>Actinomycetes</taxon>
        <taxon>Bifidobacteriales</taxon>
        <taxon>Bifidobacteriaceae</taxon>
        <taxon>Bifidobacterium</taxon>
    </lineage>
</organism>
<protein>
    <submittedName>
        <fullName evidence="1">Uncharacterized protein</fullName>
    </submittedName>
</protein>
<proteinExistence type="predicted"/>
<accession>A0A086ZH44</accession>
<keyword evidence="2" id="KW-1185">Reference proteome</keyword>
<dbReference type="STRING" id="1437606.BBOH_0647"/>
<name>A0A086ZH44_9BIFI</name>
<sequence length="59" mass="6739">MIGCEGQVPFNLQGRHHSIMTTEVTREFIQNLPKAELPKLLFNTVEPLIESTSERIRST</sequence>
<dbReference type="Proteomes" id="UP000029096">
    <property type="component" value="Unassembled WGS sequence"/>
</dbReference>
<gene>
    <name evidence="1" type="ORF">BBOH_0647</name>
</gene>
<dbReference type="EMBL" id="JGYP01000002">
    <property type="protein sequence ID" value="KFI45844.1"/>
    <property type="molecule type" value="Genomic_DNA"/>
</dbReference>
<dbReference type="AlphaFoldDB" id="A0A086ZH44"/>
<evidence type="ECO:0000313" key="2">
    <source>
        <dbReference type="Proteomes" id="UP000029096"/>
    </source>
</evidence>